<proteinExistence type="predicted"/>
<evidence type="ECO:0000313" key="2">
    <source>
        <dbReference type="EMBL" id="EDW61404.1"/>
    </source>
</evidence>
<keyword evidence="3" id="KW-1185">Reference proteome</keyword>
<dbReference type="FunCoup" id="B4LIQ1">
    <property type="interactions" value="1"/>
</dbReference>
<feature type="region of interest" description="Disordered" evidence="1">
    <location>
        <begin position="1"/>
        <end position="30"/>
    </location>
</feature>
<name>B4LIQ1_DROVI</name>
<evidence type="ECO:0000313" key="3">
    <source>
        <dbReference type="Proteomes" id="UP000008792"/>
    </source>
</evidence>
<dbReference type="OMA" id="TDDWKMQ"/>
<gene>
    <name evidence="2" type="primary">Dvir\GJ20322</name>
    <name evidence="2" type="ORF">Dvir_GJ20322</name>
</gene>
<dbReference type="Proteomes" id="UP000008792">
    <property type="component" value="Unassembled WGS sequence"/>
</dbReference>
<dbReference type="PhylomeDB" id="B4LIQ1"/>
<protein>
    <submittedName>
        <fullName evidence="2">Uncharacterized protein</fullName>
    </submittedName>
</protein>
<dbReference type="AlphaFoldDB" id="B4LIQ1"/>
<dbReference type="eggNOG" id="ENOG502TBN1">
    <property type="taxonomic scope" value="Eukaryota"/>
</dbReference>
<evidence type="ECO:0000256" key="1">
    <source>
        <dbReference type="SAM" id="MobiDB-lite"/>
    </source>
</evidence>
<accession>B4LIQ1</accession>
<dbReference type="EMBL" id="CH940648">
    <property type="protein sequence ID" value="EDW61404.1"/>
    <property type="molecule type" value="Genomic_DNA"/>
</dbReference>
<organism evidence="2 3">
    <name type="scientific">Drosophila virilis</name>
    <name type="common">Fruit fly</name>
    <dbReference type="NCBI Taxonomy" id="7244"/>
    <lineage>
        <taxon>Eukaryota</taxon>
        <taxon>Metazoa</taxon>
        <taxon>Ecdysozoa</taxon>
        <taxon>Arthropoda</taxon>
        <taxon>Hexapoda</taxon>
        <taxon>Insecta</taxon>
        <taxon>Pterygota</taxon>
        <taxon>Neoptera</taxon>
        <taxon>Endopterygota</taxon>
        <taxon>Diptera</taxon>
        <taxon>Brachycera</taxon>
        <taxon>Muscomorpha</taxon>
        <taxon>Ephydroidea</taxon>
        <taxon>Drosophilidae</taxon>
        <taxon>Drosophila</taxon>
    </lineage>
</organism>
<sequence length="104" mass="12043">MDAIEKPQEKQILSEIGGSTKLKEVPAPTPSHIDIKEPIVYDYMKYPSKKKGKTLHPHPKVKKSVSFKRVVELVTFTDDWKMQTSESNLRTEDQQLGNNMRRNF</sequence>
<dbReference type="InParanoid" id="B4LIQ1"/>
<dbReference type="HOGENOM" id="CLU_175030_0_0_1"/>
<dbReference type="KEGG" id="dvi:6627214"/>
<reference evidence="2 3" key="1">
    <citation type="journal article" date="2007" name="Nature">
        <title>Evolution of genes and genomes on the Drosophila phylogeny.</title>
        <authorList>
            <consortium name="Drosophila 12 Genomes Consortium"/>
            <person name="Clark A.G."/>
            <person name="Eisen M.B."/>
            <person name="Smith D.R."/>
            <person name="Bergman C.M."/>
            <person name="Oliver B."/>
            <person name="Markow T.A."/>
            <person name="Kaufman T.C."/>
            <person name="Kellis M."/>
            <person name="Gelbart W."/>
            <person name="Iyer V.N."/>
            <person name="Pollard D.A."/>
            <person name="Sackton T.B."/>
            <person name="Larracuente A.M."/>
            <person name="Singh N.D."/>
            <person name="Abad J.P."/>
            <person name="Abt D.N."/>
            <person name="Adryan B."/>
            <person name="Aguade M."/>
            <person name="Akashi H."/>
            <person name="Anderson W.W."/>
            <person name="Aquadro C.F."/>
            <person name="Ardell D.H."/>
            <person name="Arguello R."/>
            <person name="Artieri C.G."/>
            <person name="Barbash D.A."/>
            <person name="Barker D."/>
            <person name="Barsanti P."/>
            <person name="Batterham P."/>
            <person name="Batzoglou S."/>
            <person name="Begun D."/>
            <person name="Bhutkar A."/>
            <person name="Blanco E."/>
            <person name="Bosak S.A."/>
            <person name="Bradley R.K."/>
            <person name="Brand A.D."/>
            <person name="Brent M.R."/>
            <person name="Brooks A.N."/>
            <person name="Brown R.H."/>
            <person name="Butlin R.K."/>
            <person name="Caggese C."/>
            <person name="Calvi B.R."/>
            <person name="Bernardo de Carvalho A."/>
            <person name="Caspi A."/>
            <person name="Castrezana S."/>
            <person name="Celniker S.E."/>
            <person name="Chang J.L."/>
            <person name="Chapple C."/>
            <person name="Chatterji S."/>
            <person name="Chinwalla A."/>
            <person name="Civetta A."/>
            <person name="Clifton S.W."/>
            <person name="Comeron J.M."/>
            <person name="Costello J.C."/>
            <person name="Coyne J.A."/>
            <person name="Daub J."/>
            <person name="David R.G."/>
            <person name="Delcher A.L."/>
            <person name="Delehaunty K."/>
            <person name="Do C.B."/>
            <person name="Ebling H."/>
            <person name="Edwards K."/>
            <person name="Eickbush T."/>
            <person name="Evans J.D."/>
            <person name="Filipski A."/>
            <person name="Findeiss S."/>
            <person name="Freyhult E."/>
            <person name="Fulton L."/>
            <person name="Fulton R."/>
            <person name="Garcia A.C."/>
            <person name="Gardiner A."/>
            <person name="Garfield D.A."/>
            <person name="Garvin B.E."/>
            <person name="Gibson G."/>
            <person name="Gilbert D."/>
            <person name="Gnerre S."/>
            <person name="Godfrey J."/>
            <person name="Good R."/>
            <person name="Gotea V."/>
            <person name="Gravely B."/>
            <person name="Greenberg A.J."/>
            <person name="Griffiths-Jones S."/>
            <person name="Gross S."/>
            <person name="Guigo R."/>
            <person name="Gustafson E.A."/>
            <person name="Haerty W."/>
            <person name="Hahn M.W."/>
            <person name="Halligan D.L."/>
            <person name="Halpern A.L."/>
            <person name="Halter G.M."/>
            <person name="Han M.V."/>
            <person name="Heger A."/>
            <person name="Hillier L."/>
            <person name="Hinrichs A.S."/>
            <person name="Holmes I."/>
            <person name="Hoskins R.A."/>
            <person name="Hubisz M.J."/>
            <person name="Hultmark D."/>
            <person name="Huntley M.A."/>
            <person name="Jaffe D.B."/>
            <person name="Jagadeeshan S."/>
            <person name="Jeck W.R."/>
            <person name="Johnson J."/>
            <person name="Jones C.D."/>
            <person name="Jordan W.C."/>
            <person name="Karpen G.H."/>
            <person name="Kataoka E."/>
            <person name="Keightley P.D."/>
            <person name="Kheradpour P."/>
            <person name="Kirkness E.F."/>
            <person name="Koerich L.B."/>
            <person name="Kristiansen K."/>
            <person name="Kudrna D."/>
            <person name="Kulathinal R.J."/>
            <person name="Kumar S."/>
            <person name="Kwok R."/>
            <person name="Lander E."/>
            <person name="Langley C.H."/>
            <person name="Lapoint R."/>
            <person name="Lazzaro B.P."/>
            <person name="Lee S.J."/>
            <person name="Levesque L."/>
            <person name="Li R."/>
            <person name="Lin C.F."/>
            <person name="Lin M.F."/>
            <person name="Lindblad-Toh K."/>
            <person name="Llopart A."/>
            <person name="Long M."/>
            <person name="Low L."/>
            <person name="Lozovsky E."/>
            <person name="Lu J."/>
            <person name="Luo M."/>
            <person name="Machado C.A."/>
            <person name="Makalowski W."/>
            <person name="Marzo M."/>
            <person name="Matsuda M."/>
            <person name="Matzkin L."/>
            <person name="McAllister B."/>
            <person name="McBride C.S."/>
            <person name="McKernan B."/>
            <person name="McKernan K."/>
            <person name="Mendez-Lago M."/>
            <person name="Minx P."/>
            <person name="Mollenhauer M.U."/>
            <person name="Montooth K."/>
            <person name="Mount S.M."/>
            <person name="Mu X."/>
            <person name="Myers E."/>
            <person name="Negre B."/>
            <person name="Newfeld S."/>
            <person name="Nielsen R."/>
            <person name="Noor M.A."/>
            <person name="O'Grady P."/>
            <person name="Pachter L."/>
            <person name="Papaceit M."/>
            <person name="Parisi M.J."/>
            <person name="Parisi M."/>
            <person name="Parts L."/>
            <person name="Pedersen J.S."/>
            <person name="Pesole G."/>
            <person name="Phillippy A.M."/>
            <person name="Ponting C.P."/>
            <person name="Pop M."/>
            <person name="Porcelli D."/>
            <person name="Powell J.R."/>
            <person name="Prohaska S."/>
            <person name="Pruitt K."/>
            <person name="Puig M."/>
            <person name="Quesneville H."/>
            <person name="Ram K.R."/>
            <person name="Rand D."/>
            <person name="Rasmussen M.D."/>
            <person name="Reed L.K."/>
            <person name="Reenan R."/>
            <person name="Reily A."/>
            <person name="Remington K.A."/>
            <person name="Rieger T.T."/>
            <person name="Ritchie M.G."/>
            <person name="Robin C."/>
            <person name="Rogers Y.H."/>
            <person name="Rohde C."/>
            <person name="Rozas J."/>
            <person name="Rubenfield M.J."/>
            <person name="Ruiz A."/>
            <person name="Russo S."/>
            <person name="Salzberg S.L."/>
            <person name="Sanchez-Gracia A."/>
            <person name="Saranga D.J."/>
            <person name="Sato H."/>
            <person name="Schaeffer S.W."/>
            <person name="Schatz M.C."/>
            <person name="Schlenke T."/>
            <person name="Schwartz R."/>
            <person name="Segarra C."/>
            <person name="Singh R.S."/>
            <person name="Sirot L."/>
            <person name="Sirota M."/>
            <person name="Sisneros N.B."/>
            <person name="Smith C.D."/>
            <person name="Smith T.F."/>
            <person name="Spieth J."/>
            <person name="Stage D.E."/>
            <person name="Stark A."/>
            <person name="Stephan W."/>
            <person name="Strausberg R.L."/>
            <person name="Strempel S."/>
            <person name="Sturgill D."/>
            <person name="Sutton G."/>
            <person name="Sutton G.G."/>
            <person name="Tao W."/>
            <person name="Teichmann S."/>
            <person name="Tobari Y.N."/>
            <person name="Tomimura Y."/>
            <person name="Tsolas J.M."/>
            <person name="Valente V.L."/>
            <person name="Venter E."/>
            <person name="Venter J.C."/>
            <person name="Vicario S."/>
            <person name="Vieira F.G."/>
            <person name="Vilella A.J."/>
            <person name="Villasante A."/>
            <person name="Walenz B."/>
            <person name="Wang J."/>
            <person name="Wasserman M."/>
            <person name="Watts T."/>
            <person name="Wilson D."/>
            <person name="Wilson R.K."/>
            <person name="Wing R.A."/>
            <person name="Wolfner M.F."/>
            <person name="Wong A."/>
            <person name="Wong G.K."/>
            <person name="Wu C.I."/>
            <person name="Wu G."/>
            <person name="Yamamoto D."/>
            <person name="Yang H.P."/>
            <person name="Yang S.P."/>
            <person name="Yorke J.A."/>
            <person name="Yoshida K."/>
            <person name="Zdobnov E."/>
            <person name="Zhang P."/>
            <person name="Zhang Y."/>
            <person name="Zimin A.V."/>
            <person name="Baldwin J."/>
            <person name="Abdouelleil A."/>
            <person name="Abdulkadir J."/>
            <person name="Abebe A."/>
            <person name="Abera B."/>
            <person name="Abreu J."/>
            <person name="Acer S.C."/>
            <person name="Aftuck L."/>
            <person name="Alexander A."/>
            <person name="An P."/>
            <person name="Anderson E."/>
            <person name="Anderson S."/>
            <person name="Arachi H."/>
            <person name="Azer M."/>
            <person name="Bachantsang P."/>
            <person name="Barry A."/>
            <person name="Bayul T."/>
            <person name="Berlin A."/>
            <person name="Bessette D."/>
            <person name="Bloom T."/>
            <person name="Blye J."/>
            <person name="Boguslavskiy L."/>
            <person name="Bonnet C."/>
            <person name="Boukhgalter B."/>
            <person name="Bourzgui I."/>
            <person name="Brown A."/>
            <person name="Cahill P."/>
            <person name="Channer S."/>
            <person name="Cheshatsang Y."/>
            <person name="Chuda L."/>
            <person name="Citroen M."/>
            <person name="Collymore A."/>
            <person name="Cooke P."/>
            <person name="Costello M."/>
            <person name="D'Aco K."/>
            <person name="Daza R."/>
            <person name="De Haan G."/>
            <person name="DeGray S."/>
            <person name="DeMaso C."/>
            <person name="Dhargay N."/>
            <person name="Dooley K."/>
            <person name="Dooley E."/>
            <person name="Doricent M."/>
            <person name="Dorje P."/>
            <person name="Dorjee K."/>
            <person name="Dupes A."/>
            <person name="Elong R."/>
            <person name="Falk J."/>
            <person name="Farina A."/>
            <person name="Faro S."/>
            <person name="Ferguson D."/>
            <person name="Fisher S."/>
            <person name="Foley C.D."/>
            <person name="Franke A."/>
            <person name="Friedrich D."/>
            <person name="Gadbois L."/>
            <person name="Gearin G."/>
            <person name="Gearin C.R."/>
            <person name="Giannoukos G."/>
            <person name="Goode T."/>
            <person name="Graham J."/>
            <person name="Grandbois E."/>
            <person name="Grewal S."/>
            <person name="Gyaltsen K."/>
            <person name="Hafez N."/>
            <person name="Hagos B."/>
            <person name="Hall J."/>
            <person name="Henson C."/>
            <person name="Hollinger A."/>
            <person name="Honan T."/>
            <person name="Huard M.D."/>
            <person name="Hughes L."/>
            <person name="Hurhula B."/>
            <person name="Husby M.E."/>
            <person name="Kamat A."/>
            <person name="Kanga B."/>
            <person name="Kashin S."/>
            <person name="Khazanovich D."/>
            <person name="Kisner P."/>
            <person name="Lance K."/>
            <person name="Lara M."/>
            <person name="Lee W."/>
            <person name="Lennon N."/>
            <person name="Letendre F."/>
            <person name="LeVine R."/>
            <person name="Lipovsky A."/>
            <person name="Liu X."/>
            <person name="Liu J."/>
            <person name="Liu S."/>
            <person name="Lokyitsang T."/>
            <person name="Lokyitsang Y."/>
            <person name="Lubonja R."/>
            <person name="Lui A."/>
            <person name="MacDonald P."/>
            <person name="Magnisalis V."/>
            <person name="Maru K."/>
            <person name="Matthews C."/>
            <person name="McCusker W."/>
            <person name="McDonough S."/>
            <person name="Mehta T."/>
            <person name="Meldrim J."/>
            <person name="Meneus L."/>
            <person name="Mihai O."/>
            <person name="Mihalev A."/>
            <person name="Mihova T."/>
            <person name="Mittelman R."/>
            <person name="Mlenga V."/>
            <person name="Montmayeur A."/>
            <person name="Mulrain L."/>
            <person name="Navidi A."/>
            <person name="Naylor J."/>
            <person name="Negash T."/>
            <person name="Nguyen T."/>
            <person name="Nguyen N."/>
            <person name="Nicol R."/>
            <person name="Norbu C."/>
            <person name="Norbu N."/>
            <person name="Novod N."/>
            <person name="O'Neill B."/>
            <person name="Osman S."/>
            <person name="Markiewicz E."/>
            <person name="Oyono O.L."/>
            <person name="Patti C."/>
            <person name="Phunkhang P."/>
            <person name="Pierre F."/>
            <person name="Priest M."/>
            <person name="Raghuraman S."/>
            <person name="Rege F."/>
            <person name="Reyes R."/>
            <person name="Rise C."/>
            <person name="Rogov P."/>
            <person name="Ross K."/>
            <person name="Ryan E."/>
            <person name="Settipalli S."/>
            <person name="Shea T."/>
            <person name="Sherpa N."/>
            <person name="Shi L."/>
            <person name="Shih D."/>
            <person name="Sparrow T."/>
            <person name="Spaulding J."/>
            <person name="Stalker J."/>
            <person name="Stange-Thomann N."/>
            <person name="Stavropoulos S."/>
            <person name="Stone C."/>
            <person name="Strader C."/>
            <person name="Tesfaye S."/>
            <person name="Thomson T."/>
            <person name="Thoulutsang Y."/>
            <person name="Thoulutsang D."/>
            <person name="Topham K."/>
            <person name="Topping I."/>
            <person name="Tsamla T."/>
            <person name="Vassiliev H."/>
            <person name="Vo A."/>
            <person name="Wangchuk T."/>
            <person name="Wangdi T."/>
            <person name="Weiand M."/>
            <person name="Wilkinson J."/>
            <person name="Wilson A."/>
            <person name="Yadav S."/>
            <person name="Young G."/>
            <person name="Yu Q."/>
            <person name="Zembek L."/>
            <person name="Zhong D."/>
            <person name="Zimmer A."/>
            <person name="Zwirko Z."/>
            <person name="Jaffe D.B."/>
            <person name="Alvarez P."/>
            <person name="Brockman W."/>
            <person name="Butler J."/>
            <person name="Chin C."/>
            <person name="Gnerre S."/>
            <person name="Grabherr M."/>
            <person name="Kleber M."/>
            <person name="Mauceli E."/>
            <person name="MacCallum I."/>
        </authorList>
    </citation>
    <scope>NUCLEOTIDE SEQUENCE [LARGE SCALE GENOMIC DNA]</scope>
    <source>
        <strain evidence="3">Tucson 15010-1051.87</strain>
    </source>
</reference>
<dbReference type="OrthoDB" id="7847194at2759"/>